<proteinExistence type="predicted"/>
<evidence type="ECO:0000256" key="1">
    <source>
        <dbReference type="SAM" id="MobiDB-lite"/>
    </source>
</evidence>
<gene>
    <name evidence="2" type="ORF">F2Q70_00036030</name>
</gene>
<comment type="caution">
    <text evidence="2">The sequence shown here is derived from an EMBL/GenBank/DDBJ whole genome shotgun (WGS) entry which is preliminary data.</text>
</comment>
<evidence type="ECO:0000313" key="2">
    <source>
        <dbReference type="EMBL" id="KAF2587479.1"/>
    </source>
</evidence>
<feature type="region of interest" description="Disordered" evidence="1">
    <location>
        <begin position="1"/>
        <end position="28"/>
    </location>
</feature>
<protein>
    <submittedName>
        <fullName evidence="2">Uncharacterized protein</fullName>
    </submittedName>
</protein>
<name>A0A8S9K046_BRACR</name>
<organism evidence="2">
    <name type="scientific">Brassica cretica</name>
    <name type="common">Mustard</name>
    <dbReference type="NCBI Taxonomy" id="69181"/>
    <lineage>
        <taxon>Eukaryota</taxon>
        <taxon>Viridiplantae</taxon>
        <taxon>Streptophyta</taxon>
        <taxon>Embryophyta</taxon>
        <taxon>Tracheophyta</taxon>
        <taxon>Spermatophyta</taxon>
        <taxon>Magnoliopsida</taxon>
        <taxon>eudicotyledons</taxon>
        <taxon>Gunneridae</taxon>
        <taxon>Pentapetalae</taxon>
        <taxon>rosids</taxon>
        <taxon>malvids</taxon>
        <taxon>Brassicales</taxon>
        <taxon>Brassicaceae</taxon>
        <taxon>Brassiceae</taxon>
        <taxon>Brassica</taxon>
    </lineage>
</organism>
<accession>A0A8S9K046</accession>
<sequence>MPSASIACWPEEDHGSTSPDSDPLRTCPMSGVSNPIKVAIPFFAFAVNHQSSSLL</sequence>
<reference evidence="2" key="1">
    <citation type="submission" date="2019-12" db="EMBL/GenBank/DDBJ databases">
        <title>Genome sequencing and annotation of Brassica cretica.</title>
        <authorList>
            <person name="Studholme D.J."/>
            <person name="Sarris P.F."/>
        </authorList>
    </citation>
    <scope>NUCLEOTIDE SEQUENCE</scope>
    <source>
        <strain evidence="2">PFS-102/07</strain>
        <tissue evidence="2">Leaf</tissue>
    </source>
</reference>
<dbReference type="AlphaFoldDB" id="A0A8S9K046"/>
<dbReference type="EMBL" id="QGKY02000246">
    <property type="protein sequence ID" value="KAF2587479.1"/>
    <property type="molecule type" value="Genomic_DNA"/>
</dbReference>